<comment type="caution">
    <text evidence="2">The sequence shown here is derived from an EMBL/GenBank/DDBJ whole genome shotgun (WGS) entry which is preliminary data.</text>
</comment>
<keyword evidence="1" id="KW-0812">Transmembrane</keyword>
<keyword evidence="3" id="KW-1185">Reference proteome</keyword>
<evidence type="ECO:0000256" key="1">
    <source>
        <dbReference type="SAM" id="Phobius"/>
    </source>
</evidence>
<feature type="transmembrane region" description="Helical" evidence="1">
    <location>
        <begin position="108"/>
        <end position="130"/>
    </location>
</feature>
<name>A0AA39UPL7_9AGAR</name>
<evidence type="ECO:0000313" key="3">
    <source>
        <dbReference type="Proteomes" id="UP001175228"/>
    </source>
</evidence>
<keyword evidence="1" id="KW-1133">Transmembrane helix</keyword>
<reference evidence="2" key="1">
    <citation type="submission" date="2023-06" db="EMBL/GenBank/DDBJ databases">
        <authorList>
            <consortium name="Lawrence Berkeley National Laboratory"/>
            <person name="Ahrendt S."/>
            <person name="Sahu N."/>
            <person name="Indic B."/>
            <person name="Wong-Bajracharya J."/>
            <person name="Merenyi Z."/>
            <person name="Ke H.-M."/>
            <person name="Monk M."/>
            <person name="Kocsube S."/>
            <person name="Drula E."/>
            <person name="Lipzen A."/>
            <person name="Balint B."/>
            <person name="Henrissat B."/>
            <person name="Andreopoulos B."/>
            <person name="Martin F.M."/>
            <person name="Harder C.B."/>
            <person name="Rigling D."/>
            <person name="Ford K.L."/>
            <person name="Foster G.D."/>
            <person name="Pangilinan J."/>
            <person name="Papanicolaou A."/>
            <person name="Barry K."/>
            <person name="LaButti K."/>
            <person name="Viragh M."/>
            <person name="Koriabine M."/>
            <person name="Yan M."/>
            <person name="Riley R."/>
            <person name="Champramary S."/>
            <person name="Plett K.L."/>
            <person name="Tsai I.J."/>
            <person name="Slot J."/>
            <person name="Sipos G."/>
            <person name="Plett J."/>
            <person name="Nagy L.G."/>
            <person name="Grigoriev I.V."/>
        </authorList>
    </citation>
    <scope>NUCLEOTIDE SEQUENCE</scope>
    <source>
        <strain evidence="2">HWK02</strain>
    </source>
</reference>
<evidence type="ECO:0000313" key="2">
    <source>
        <dbReference type="EMBL" id="KAK0497143.1"/>
    </source>
</evidence>
<accession>A0AA39UPL7</accession>
<keyword evidence="1" id="KW-0472">Membrane</keyword>
<dbReference type="AlphaFoldDB" id="A0AA39UPL7"/>
<sequence length="131" mass="13745">MKCAQTDQVTQGALLGCMQRIRDGETVQRWSGTMRGLHAAGCGGGVVNGDVESLPHLSMQKLILHAIRCTVVAVVPLSPSRPPHLSTTTTVIILVLAIIGDIDVNAVIAVILVILVVILIVIPVVTVVILA</sequence>
<organism evidence="2 3">
    <name type="scientific">Armillaria luteobubalina</name>
    <dbReference type="NCBI Taxonomy" id="153913"/>
    <lineage>
        <taxon>Eukaryota</taxon>
        <taxon>Fungi</taxon>
        <taxon>Dikarya</taxon>
        <taxon>Basidiomycota</taxon>
        <taxon>Agaricomycotina</taxon>
        <taxon>Agaricomycetes</taxon>
        <taxon>Agaricomycetidae</taxon>
        <taxon>Agaricales</taxon>
        <taxon>Marasmiineae</taxon>
        <taxon>Physalacriaceae</taxon>
        <taxon>Armillaria</taxon>
    </lineage>
</organism>
<dbReference type="Proteomes" id="UP001175228">
    <property type="component" value="Unassembled WGS sequence"/>
</dbReference>
<protein>
    <submittedName>
        <fullName evidence="2">Uncharacterized protein</fullName>
    </submittedName>
</protein>
<proteinExistence type="predicted"/>
<dbReference type="EMBL" id="JAUEPU010000013">
    <property type="protein sequence ID" value="KAK0497143.1"/>
    <property type="molecule type" value="Genomic_DNA"/>
</dbReference>
<gene>
    <name evidence="2" type="ORF">EDD18DRAFT_1104598</name>
</gene>